<organism evidence="2 3">
    <name type="scientific">Thermofilum pendens (strain DSM 2475 / Hrk 5)</name>
    <dbReference type="NCBI Taxonomy" id="368408"/>
    <lineage>
        <taxon>Archaea</taxon>
        <taxon>Thermoproteota</taxon>
        <taxon>Thermoprotei</taxon>
        <taxon>Thermofilales</taxon>
        <taxon>Thermofilaceae</taxon>
        <taxon>Thermofilum</taxon>
    </lineage>
</organism>
<name>A1RWC0_THEPD</name>
<dbReference type="EnsemblBacteria" id="ABL77500">
    <property type="protein sequence ID" value="ABL77500"/>
    <property type="gene ID" value="Tpen_0090"/>
</dbReference>
<protein>
    <submittedName>
        <fullName evidence="2">Helix-turn-helix domain protein</fullName>
    </submittedName>
</protein>
<dbReference type="SUPFAM" id="SSF47413">
    <property type="entry name" value="lambda repressor-like DNA-binding domains"/>
    <property type="match status" value="1"/>
</dbReference>
<dbReference type="PANTHER" id="PTHR40730:SF4">
    <property type="entry name" value="TRANSCRIPTIONAL REGULATOR"/>
    <property type="match status" value="1"/>
</dbReference>
<dbReference type="GO" id="GO:0003677">
    <property type="term" value="F:DNA binding"/>
    <property type="evidence" value="ECO:0007669"/>
    <property type="project" value="InterPro"/>
</dbReference>
<dbReference type="HOGENOM" id="CLU_133047_1_0_2"/>
<dbReference type="eggNOG" id="arCOG00017">
    <property type="taxonomic scope" value="Archaea"/>
</dbReference>
<dbReference type="AlphaFoldDB" id="A1RWC0"/>
<dbReference type="InterPro" id="IPR010982">
    <property type="entry name" value="Lambda_DNA-bd_dom_sf"/>
</dbReference>
<dbReference type="SMART" id="SM00530">
    <property type="entry name" value="HTH_XRE"/>
    <property type="match status" value="1"/>
</dbReference>
<reference evidence="3" key="1">
    <citation type="journal article" date="2008" name="J. Bacteriol.">
        <title>Genome sequence of Thermofilum pendens reveals an exceptional loss of biosynthetic pathways without genome reduction.</title>
        <authorList>
            <person name="Anderson I."/>
            <person name="Rodriguez J."/>
            <person name="Susanti D."/>
            <person name="Porat I."/>
            <person name="Reich C."/>
            <person name="Ulrich L.E."/>
            <person name="Elkins J.G."/>
            <person name="Mavromatis K."/>
            <person name="Lykidis A."/>
            <person name="Kim E."/>
            <person name="Thompson L.S."/>
            <person name="Nolan M."/>
            <person name="Land M."/>
            <person name="Copeland A."/>
            <person name="Lapidus A."/>
            <person name="Lucas S."/>
            <person name="Detter C."/>
            <person name="Zhulin I.B."/>
            <person name="Olsen G.J."/>
            <person name="Whitman W."/>
            <person name="Mukhopadhyay B."/>
            <person name="Bristow J."/>
            <person name="Kyrpides N."/>
        </authorList>
    </citation>
    <scope>NUCLEOTIDE SEQUENCE [LARGE SCALE GENOMIC DNA]</scope>
    <source>
        <strain evidence="3">DSM 2475 / Hrk 5</strain>
    </source>
</reference>
<accession>A1RWC0</accession>
<gene>
    <name evidence="2" type="ordered locus">Tpen_0090</name>
</gene>
<feature type="domain" description="HTH cro/C1-type" evidence="1">
    <location>
        <begin position="32"/>
        <end position="75"/>
    </location>
</feature>
<dbReference type="Pfam" id="PF01381">
    <property type="entry name" value="HTH_3"/>
    <property type="match status" value="1"/>
</dbReference>
<dbReference type="KEGG" id="tpe:Tpen_0090"/>
<dbReference type="CDD" id="cd00093">
    <property type="entry name" value="HTH_XRE"/>
    <property type="match status" value="1"/>
</dbReference>
<dbReference type="Gene3D" id="1.10.10.60">
    <property type="entry name" value="Homeodomain-like"/>
    <property type="match status" value="1"/>
</dbReference>
<dbReference type="PANTHER" id="PTHR40730">
    <property type="entry name" value="TRANSCRIPTIONAL REGULATOR PROTEIN-LIKE PROTEIN"/>
    <property type="match status" value="1"/>
</dbReference>
<evidence type="ECO:0000313" key="3">
    <source>
        <dbReference type="Proteomes" id="UP000000641"/>
    </source>
</evidence>
<keyword evidence="3" id="KW-1185">Reference proteome</keyword>
<sequence length="116" mass="13130">MSYSTTSEMAHLKAPCEEISRRVLPAVRSILVRYLYEQEGLTQLQIAKLLGISQSSVSRYLNSQRGLSQRDILEIPSIDEKLRETVHGIVEGKLRGEEALCSICQYIRMMSREVSG</sequence>
<evidence type="ECO:0000313" key="2">
    <source>
        <dbReference type="EMBL" id="ABL77500.1"/>
    </source>
</evidence>
<dbReference type="EMBL" id="CP000505">
    <property type="protein sequence ID" value="ABL77500.1"/>
    <property type="molecule type" value="Genomic_DNA"/>
</dbReference>
<dbReference type="Proteomes" id="UP000000641">
    <property type="component" value="Chromosome"/>
</dbReference>
<evidence type="ECO:0000259" key="1">
    <source>
        <dbReference type="PROSITE" id="PS50943"/>
    </source>
</evidence>
<proteinExistence type="predicted"/>
<dbReference type="PROSITE" id="PS50943">
    <property type="entry name" value="HTH_CROC1"/>
    <property type="match status" value="1"/>
</dbReference>
<dbReference type="InterPro" id="IPR001387">
    <property type="entry name" value="Cro/C1-type_HTH"/>
</dbReference>